<sequence length="150" mass="17413">MSDNLAAEKIIETSMVDIAYDLLKEKGEPIQFLDMFSQISKIKGFTQEDINYYISQLYTDINIDGRFVCVGRSLWGLRSWYPTEQTTDSAVAAHIKDDEDLDEELYEDSDDYDLNLDELDPELVEFDEDSSYEDEDETDDEDGEEEEEDL</sequence>
<evidence type="ECO:0000256" key="1">
    <source>
        <dbReference type="ARBA" id="ARBA00009828"/>
    </source>
</evidence>
<dbReference type="Proteomes" id="UP000251213">
    <property type="component" value="Unassembled WGS sequence"/>
</dbReference>
<accession>A0A364K3D9</accession>
<dbReference type="GO" id="GO:0006355">
    <property type="term" value="P:regulation of DNA-templated transcription"/>
    <property type="evidence" value="ECO:0007669"/>
    <property type="project" value="UniProtKB-UniRule"/>
</dbReference>
<proteinExistence type="inferred from homology"/>
<evidence type="ECO:0000313" key="9">
    <source>
        <dbReference type="EMBL" id="RAL23349.1"/>
    </source>
</evidence>
<reference evidence="9 10" key="1">
    <citation type="submission" date="2018-06" db="EMBL/GenBank/DDBJ databases">
        <title>Thermoflavimicrobium daqus sp. nov., a thermophilic microbe isolated from Moutai-flavour Daqu.</title>
        <authorList>
            <person name="Wang X."/>
            <person name="Zhou H."/>
        </authorList>
    </citation>
    <scope>NUCLEOTIDE SEQUENCE [LARGE SCALE GENOMIC DNA]</scope>
    <source>
        <strain evidence="9 10">FBKL4.011</strain>
    </source>
</reference>
<dbReference type="AlphaFoldDB" id="A0A364K3D9"/>
<dbReference type="HAMAP" id="MF_00357">
    <property type="entry name" value="RNApol_bact_RpoE"/>
    <property type="match status" value="1"/>
</dbReference>
<evidence type="ECO:0000256" key="7">
    <source>
        <dbReference type="SAM" id="MobiDB-lite"/>
    </source>
</evidence>
<dbReference type="InterPro" id="IPR029757">
    <property type="entry name" value="RpoE"/>
</dbReference>
<dbReference type="InterPro" id="IPR038087">
    <property type="entry name" value="RNAP_delta_N_dom_sf"/>
</dbReference>
<keyword evidence="4 6" id="KW-0548">Nucleotidyltransferase</keyword>
<dbReference type="GO" id="GO:0000428">
    <property type="term" value="C:DNA-directed RNA polymerase complex"/>
    <property type="evidence" value="ECO:0007669"/>
    <property type="project" value="UniProtKB-KW"/>
</dbReference>
<evidence type="ECO:0000259" key="8">
    <source>
        <dbReference type="PROSITE" id="PS51913"/>
    </source>
</evidence>
<dbReference type="PROSITE" id="PS51913">
    <property type="entry name" value="HTH_HARE"/>
    <property type="match status" value="1"/>
</dbReference>
<evidence type="ECO:0000256" key="5">
    <source>
        <dbReference type="ARBA" id="ARBA00023163"/>
    </source>
</evidence>
<dbReference type="InterPro" id="IPR007759">
    <property type="entry name" value="Asxl_HARE-HTH"/>
</dbReference>
<evidence type="ECO:0000256" key="6">
    <source>
        <dbReference type="HAMAP-Rule" id="MF_00357"/>
    </source>
</evidence>
<evidence type="ECO:0000256" key="2">
    <source>
        <dbReference type="ARBA" id="ARBA00022478"/>
    </source>
</evidence>
<dbReference type="GO" id="GO:0003899">
    <property type="term" value="F:DNA-directed RNA polymerase activity"/>
    <property type="evidence" value="ECO:0007669"/>
    <property type="project" value="UniProtKB-UniRule"/>
</dbReference>
<protein>
    <recommendedName>
        <fullName evidence="6">Probable DNA-directed RNA polymerase subunit delta</fullName>
    </recommendedName>
    <alternativeName>
        <fullName evidence="6">RNAP delta factor</fullName>
    </alternativeName>
</protein>
<evidence type="ECO:0000256" key="3">
    <source>
        <dbReference type="ARBA" id="ARBA00022679"/>
    </source>
</evidence>
<reference evidence="9 10" key="2">
    <citation type="submission" date="2018-06" db="EMBL/GenBank/DDBJ databases">
        <authorList>
            <person name="Zhirakovskaya E."/>
        </authorList>
    </citation>
    <scope>NUCLEOTIDE SEQUENCE [LARGE SCALE GENOMIC DNA]</scope>
    <source>
        <strain evidence="9 10">FBKL4.011</strain>
    </source>
</reference>
<comment type="subunit">
    <text evidence="6">RNAP is composed of a core of 2 alpha, a beta and a beta' subunits. The core is associated with a delta subunit and one of several sigma factors.</text>
</comment>
<keyword evidence="3 6" id="KW-0808">Transferase</keyword>
<name>A0A364K3D9_9BACL</name>
<dbReference type="OrthoDB" id="401223at2"/>
<dbReference type="NCBIfam" id="TIGR04567">
    <property type="entry name" value="RNAP_delt_lowGC"/>
    <property type="match status" value="1"/>
</dbReference>
<feature type="domain" description="HTH HARE-type" evidence="8">
    <location>
        <begin position="13"/>
        <end position="80"/>
    </location>
</feature>
<dbReference type="Gene3D" id="1.10.10.1250">
    <property type="entry name" value="RNA polymerase, subunit delta, N-terminal domain"/>
    <property type="match status" value="1"/>
</dbReference>
<comment type="caution">
    <text evidence="9">The sequence shown here is derived from an EMBL/GenBank/DDBJ whole genome shotgun (WGS) entry which is preliminary data.</text>
</comment>
<dbReference type="EMBL" id="QJKK01000006">
    <property type="protein sequence ID" value="RAL23349.1"/>
    <property type="molecule type" value="Genomic_DNA"/>
</dbReference>
<feature type="region of interest" description="Disordered" evidence="7">
    <location>
        <begin position="88"/>
        <end position="150"/>
    </location>
</feature>
<evidence type="ECO:0000313" key="10">
    <source>
        <dbReference type="Proteomes" id="UP000251213"/>
    </source>
</evidence>
<keyword evidence="2 6" id="KW-0240">DNA-directed RNA polymerase</keyword>
<feature type="compositionally biased region" description="Acidic residues" evidence="7">
    <location>
        <begin position="98"/>
        <end position="150"/>
    </location>
</feature>
<comment type="function">
    <text evidence="6">Participates in both the initiation and recycling phases of transcription. In the presence of the delta subunit, RNAP displays an increased specificity of transcription, a decreased affinity for nucleic acids, and an increased efficiency of RNA synthesis because of enhanced recycling.</text>
</comment>
<dbReference type="Pfam" id="PF05066">
    <property type="entry name" value="HARE-HTH"/>
    <property type="match status" value="1"/>
</dbReference>
<dbReference type="GO" id="GO:0006351">
    <property type="term" value="P:DNA-templated transcription"/>
    <property type="evidence" value="ECO:0007669"/>
    <property type="project" value="InterPro"/>
</dbReference>
<evidence type="ECO:0000256" key="4">
    <source>
        <dbReference type="ARBA" id="ARBA00022695"/>
    </source>
</evidence>
<keyword evidence="10" id="KW-1185">Reference proteome</keyword>
<gene>
    <name evidence="6 9" type="primary">rpoE</name>
    <name evidence="9" type="ORF">DL897_11700</name>
</gene>
<dbReference type="RefSeq" id="WP_113659334.1">
    <property type="nucleotide sequence ID" value="NZ_KZ845668.1"/>
</dbReference>
<comment type="similarity">
    <text evidence="1 6">Belongs to the RpoE family.</text>
</comment>
<keyword evidence="5 6" id="KW-0804">Transcription</keyword>
<organism evidence="9 10">
    <name type="scientific">Thermoflavimicrobium daqui</name>
    <dbReference type="NCBI Taxonomy" id="2137476"/>
    <lineage>
        <taxon>Bacteria</taxon>
        <taxon>Bacillati</taxon>
        <taxon>Bacillota</taxon>
        <taxon>Bacilli</taxon>
        <taxon>Bacillales</taxon>
        <taxon>Thermoactinomycetaceae</taxon>
        <taxon>Thermoflavimicrobium</taxon>
    </lineage>
</organism>